<accession>A0ABR2RAW2</accession>
<evidence type="ECO:0000256" key="3">
    <source>
        <dbReference type="ARBA" id="ARBA00023326"/>
    </source>
</evidence>
<evidence type="ECO:0000256" key="4">
    <source>
        <dbReference type="RuleBase" id="RU000509"/>
    </source>
</evidence>
<comment type="catalytic activity">
    <reaction evidence="4">
        <text>Hydrolysis of (1-&gt;4)-alpha-D-glucosidic linkages in polysaccharides so as to remove successive maltose units from the non-reducing ends of the chains.</text>
        <dbReference type="EC" id="3.2.1.2"/>
    </reaction>
</comment>
<reference evidence="5 6" key="1">
    <citation type="journal article" date="2024" name="G3 (Bethesda)">
        <title>Genome assembly of Hibiscus sabdariffa L. provides insights into metabolisms of medicinal natural products.</title>
        <authorList>
            <person name="Kim T."/>
        </authorList>
    </citation>
    <scope>NUCLEOTIDE SEQUENCE [LARGE SCALE GENOMIC DNA]</scope>
    <source>
        <strain evidence="5">TK-2024</strain>
        <tissue evidence="5">Old leaves</tissue>
    </source>
</reference>
<dbReference type="Pfam" id="PF01373">
    <property type="entry name" value="Glyco_hydro_14"/>
    <property type="match status" value="2"/>
</dbReference>
<evidence type="ECO:0000256" key="1">
    <source>
        <dbReference type="ARBA" id="ARBA00005652"/>
    </source>
</evidence>
<keyword evidence="4" id="KW-0326">Glycosidase</keyword>
<dbReference type="PANTHER" id="PTHR31352">
    <property type="entry name" value="BETA-AMYLASE 1, CHLOROPLASTIC"/>
    <property type="match status" value="1"/>
</dbReference>
<keyword evidence="6" id="KW-1185">Reference proteome</keyword>
<evidence type="ECO:0000313" key="5">
    <source>
        <dbReference type="EMBL" id="KAK9009817.1"/>
    </source>
</evidence>
<dbReference type="Gene3D" id="3.20.20.80">
    <property type="entry name" value="Glycosidases"/>
    <property type="match status" value="2"/>
</dbReference>
<dbReference type="EMBL" id="JBBPBN010000024">
    <property type="protein sequence ID" value="KAK9009817.1"/>
    <property type="molecule type" value="Genomic_DNA"/>
</dbReference>
<dbReference type="SUPFAM" id="SSF51445">
    <property type="entry name" value="(Trans)glycosidases"/>
    <property type="match status" value="1"/>
</dbReference>
<dbReference type="EC" id="3.2.1.2" evidence="4"/>
<evidence type="ECO:0000313" key="6">
    <source>
        <dbReference type="Proteomes" id="UP001396334"/>
    </source>
</evidence>
<keyword evidence="2 4" id="KW-0119">Carbohydrate metabolism</keyword>
<dbReference type="Proteomes" id="UP001396334">
    <property type="component" value="Unassembled WGS sequence"/>
</dbReference>
<keyword evidence="3 4" id="KW-0624">Polysaccharide degradation</keyword>
<proteinExistence type="inferred from homology"/>
<dbReference type="InterPro" id="IPR017853">
    <property type="entry name" value="GH"/>
</dbReference>
<comment type="caution">
    <text evidence="5">The sequence shown here is derived from an EMBL/GenBank/DDBJ whole genome shotgun (WGS) entry which is preliminary data.</text>
</comment>
<evidence type="ECO:0000256" key="2">
    <source>
        <dbReference type="ARBA" id="ARBA00023277"/>
    </source>
</evidence>
<keyword evidence="4" id="KW-0378">Hydrolase</keyword>
<dbReference type="InterPro" id="IPR001554">
    <property type="entry name" value="Glyco_hydro_14"/>
</dbReference>
<name>A0ABR2RAW2_9ROSI</name>
<comment type="similarity">
    <text evidence="1 4">Belongs to the glycosyl hydrolase 14 family.</text>
</comment>
<organism evidence="5 6">
    <name type="scientific">Hibiscus sabdariffa</name>
    <name type="common">roselle</name>
    <dbReference type="NCBI Taxonomy" id="183260"/>
    <lineage>
        <taxon>Eukaryota</taxon>
        <taxon>Viridiplantae</taxon>
        <taxon>Streptophyta</taxon>
        <taxon>Embryophyta</taxon>
        <taxon>Tracheophyta</taxon>
        <taxon>Spermatophyta</taxon>
        <taxon>Magnoliopsida</taxon>
        <taxon>eudicotyledons</taxon>
        <taxon>Gunneridae</taxon>
        <taxon>Pentapetalae</taxon>
        <taxon>rosids</taxon>
        <taxon>malvids</taxon>
        <taxon>Malvales</taxon>
        <taxon>Malvaceae</taxon>
        <taxon>Malvoideae</taxon>
        <taxon>Hibiscus</taxon>
    </lineage>
</organism>
<sequence length="284" mass="32084">MCRAISSATNTPAPTRETMAILQGQGPLLPLSKINCSSHFSLRNEEQWWEFSFFPFFLGIVSRKVEEEIDWMDVFSIPLPPWVLEEIRRKLDLVYTDRSGRRNPECISLGSDSIPFLRGRTPIQAYTDYMRSFRKRFRDYLGRVIAVNIYEIQVGMGPCGELIYPAYPESNGTWKFPGIGEFQCYNKSMETGNSQQQKQHSVELEPSKHGVVFNFTCIEMGDGEQHENANCSPEGLVQQVKRATKTARVKLAGENALERYDASGYAQVLATSRSDSGNGLSAKV</sequence>
<dbReference type="PANTHER" id="PTHR31352:SF1">
    <property type="entry name" value="BETA-AMYLASE 3, CHLOROPLASTIC"/>
    <property type="match status" value="1"/>
</dbReference>
<gene>
    <name evidence="5" type="ORF">V6N11_036341</name>
</gene>
<protein>
    <recommendedName>
        <fullName evidence="4">Beta-amylase</fullName>
        <ecNumber evidence="4">3.2.1.2</ecNumber>
    </recommendedName>
</protein>